<dbReference type="Pfam" id="PF07715">
    <property type="entry name" value="Plug"/>
    <property type="match status" value="1"/>
</dbReference>
<dbReference type="Pfam" id="PF00593">
    <property type="entry name" value="TonB_dep_Rec_b-barrel"/>
    <property type="match status" value="1"/>
</dbReference>
<evidence type="ECO:0000256" key="4">
    <source>
        <dbReference type="ARBA" id="ARBA00022496"/>
    </source>
</evidence>
<keyword evidence="17" id="KW-1185">Reference proteome</keyword>
<dbReference type="InterPro" id="IPR012910">
    <property type="entry name" value="Plug_dom"/>
</dbReference>
<evidence type="ECO:0000313" key="17">
    <source>
        <dbReference type="Proteomes" id="UP000648075"/>
    </source>
</evidence>
<dbReference type="InterPro" id="IPR000531">
    <property type="entry name" value="Beta-barrel_TonB"/>
</dbReference>
<dbReference type="Gene3D" id="2.40.170.20">
    <property type="entry name" value="TonB-dependent receptor, beta-barrel domain"/>
    <property type="match status" value="2"/>
</dbReference>
<dbReference type="SUPFAM" id="SSF56935">
    <property type="entry name" value="Porins"/>
    <property type="match status" value="1"/>
</dbReference>
<keyword evidence="7" id="KW-0406">Ion transport</keyword>
<evidence type="ECO:0000256" key="1">
    <source>
        <dbReference type="ARBA" id="ARBA00004571"/>
    </source>
</evidence>
<keyword evidence="8 11" id="KW-0798">TonB box</keyword>
<evidence type="ECO:0000256" key="10">
    <source>
        <dbReference type="ARBA" id="ARBA00023237"/>
    </source>
</evidence>
<feature type="domain" description="TonB-dependent receptor-like beta-barrel" evidence="14">
    <location>
        <begin position="344"/>
        <end position="586"/>
    </location>
</feature>
<sequence length="603" mass="65154">MSRRATPLSIVTLITMASPANAQTPAANQSEQDGSVSAQEAPERGDIIVTARRRNENLQDVPIAITALGGTALATRGVRDAYDLQGQVPSLAITTNTPSRSSVSYAIRGQRTNEAQLLTDPPVGAYFAEVVMPRTYGFGTAFYDIQNIQVLKGVQGTLFGRNMTGGAVLVEPNHPDLGSFRVEGALQYGSYNLKDVYGAVNVPLIPDVLAFRVAGKYRDRDGFTKDISTGRDYDDQHYYAFRPSIEIKLPNFTSYTVFDYLKEDEHGSGAKLIGYTSIDPLNNSPTVIGSQIGATDSGFFPIAAGQPLQNLPEILARDAALGRRLVNYGYVGFGPLDGNPGAPYMRITNWGITNKTTFTAGPVTFKNIFGYRKIDYVNHGDYDGSSAAFILPIQLSKTKDVSEEFQMQGTPFGSGFQLTLGGYFFRESGDDGTIQSTFPQLTSIGFASPYLESSPSTAGYFLTLPASAYRLTNIGHGVARSYAFYGAGTYSLSDTVKLSGGIRYNDDRRKATVRPYYADLAIPGFGTGFCAYGTFGALPLSSCAQSRVLKNNSVTWDATVQYEPGSDITAYASVRQGYRAGGFSLRAQDDLTFSPFQPEGARV</sequence>
<organism evidence="16 17">
    <name type="scientific">Novosphingobium colocasiae</name>
    <dbReference type="NCBI Taxonomy" id="1256513"/>
    <lineage>
        <taxon>Bacteria</taxon>
        <taxon>Pseudomonadati</taxon>
        <taxon>Pseudomonadota</taxon>
        <taxon>Alphaproteobacteria</taxon>
        <taxon>Sphingomonadales</taxon>
        <taxon>Sphingomonadaceae</taxon>
        <taxon>Novosphingobium</taxon>
    </lineage>
</organism>
<comment type="subcellular location">
    <subcellularLocation>
        <location evidence="1">Cell outer membrane</location>
        <topology evidence="1">Multi-pass membrane protein</topology>
    </subcellularLocation>
</comment>
<keyword evidence="6" id="KW-0408">Iron</keyword>
<gene>
    <name evidence="16" type="ORF">GCM10011614_27910</name>
</gene>
<keyword evidence="9 11" id="KW-0472">Membrane</keyword>
<keyword evidence="4" id="KW-0410">Iron transport</keyword>
<evidence type="ECO:0000256" key="5">
    <source>
        <dbReference type="ARBA" id="ARBA00022692"/>
    </source>
</evidence>
<name>A0A918UI41_9SPHN</name>
<feature type="chain" id="PRO_5037896388" description="TonB-dependent receptor" evidence="13">
    <location>
        <begin position="23"/>
        <end position="603"/>
    </location>
</feature>
<evidence type="ECO:0000313" key="16">
    <source>
        <dbReference type="EMBL" id="GGZ11341.1"/>
    </source>
</evidence>
<feature type="domain" description="TonB-dependent receptor plug" evidence="15">
    <location>
        <begin position="58"/>
        <end position="167"/>
    </location>
</feature>
<evidence type="ECO:0000256" key="6">
    <source>
        <dbReference type="ARBA" id="ARBA00023004"/>
    </source>
</evidence>
<dbReference type="GO" id="GO:0009279">
    <property type="term" value="C:cell outer membrane"/>
    <property type="evidence" value="ECO:0007669"/>
    <property type="project" value="UniProtKB-SubCell"/>
</dbReference>
<feature type="signal peptide" evidence="13">
    <location>
        <begin position="1"/>
        <end position="22"/>
    </location>
</feature>
<keyword evidence="3" id="KW-1134">Transmembrane beta strand</keyword>
<comment type="caution">
    <text evidence="16">The sequence shown here is derived from an EMBL/GenBank/DDBJ whole genome shotgun (WGS) entry which is preliminary data.</text>
</comment>
<dbReference type="PANTHER" id="PTHR32552:SF81">
    <property type="entry name" value="TONB-DEPENDENT OUTER MEMBRANE RECEPTOR"/>
    <property type="match status" value="1"/>
</dbReference>
<dbReference type="AlphaFoldDB" id="A0A918UI41"/>
<evidence type="ECO:0000259" key="15">
    <source>
        <dbReference type="Pfam" id="PF07715"/>
    </source>
</evidence>
<evidence type="ECO:0000256" key="2">
    <source>
        <dbReference type="ARBA" id="ARBA00022448"/>
    </source>
</evidence>
<evidence type="ECO:0000256" key="13">
    <source>
        <dbReference type="SAM" id="SignalP"/>
    </source>
</evidence>
<evidence type="ECO:0000256" key="9">
    <source>
        <dbReference type="ARBA" id="ARBA00023136"/>
    </source>
</evidence>
<keyword evidence="10" id="KW-0998">Cell outer membrane</keyword>
<dbReference type="Proteomes" id="UP000648075">
    <property type="component" value="Unassembled WGS sequence"/>
</dbReference>
<dbReference type="GO" id="GO:0006826">
    <property type="term" value="P:iron ion transport"/>
    <property type="evidence" value="ECO:0007669"/>
    <property type="project" value="UniProtKB-KW"/>
</dbReference>
<dbReference type="InterPro" id="IPR039426">
    <property type="entry name" value="TonB-dep_rcpt-like"/>
</dbReference>
<dbReference type="EMBL" id="BMZA01000012">
    <property type="protein sequence ID" value="GGZ11341.1"/>
    <property type="molecule type" value="Genomic_DNA"/>
</dbReference>
<evidence type="ECO:0000256" key="12">
    <source>
        <dbReference type="SAM" id="MobiDB-lite"/>
    </source>
</evidence>
<evidence type="ECO:0008006" key="18">
    <source>
        <dbReference type="Google" id="ProtNLM"/>
    </source>
</evidence>
<protein>
    <recommendedName>
        <fullName evidence="18">TonB-dependent receptor</fullName>
    </recommendedName>
</protein>
<accession>A0A918UI41</accession>
<evidence type="ECO:0000256" key="7">
    <source>
        <dbReference type="ARBA" id="ARBA00023065"/>
    </source>
</evidence>
<keyword evidence="5" id="KW-0812">Transmembrane</keyword>
<reference evidence="16" key="2">
    <citation type="submission" date="2020-09" db="EMBL/GenBank/DDBJ databases">
        <authorList>
            <person name="Sun Q."/>
            <person name="Kim S."/>
        </authorList>
    </citation>
    <scope>NUCLEOTIDE SEQUENCE</scope>
    <source>
        <strain evidence="16">KCTC 32255</strain>
    </source>
</reference>
<feature type="compositionally biased region" description="Polar residues" evidence="12">
    <location>
        <begin position="21"/>
        <end position="38"/>
    </location>
</feature>
<evidence type="ECO:0000256" key="8">
    <source>
        <dbReference type="ARBA" id="ARBA00023077"/>
    </source>
</evidence>
<keyword evidence="13" id="KW-0732">Signal</keyword>
<dbReference type="InterPro" id="IPR036942">
    <property type="entry name" value="Beta-barrel_TonB_sf"/>
</dbReference>
<dbReference type="RefSeq" id="WP_189621850.1">
    <property type="nucleotide sequence ID" value="NZ_BMZA01000012.1"/>
</dbReference>
<keyword evidence="2" id="KW-0813">Transport</keyword>
<evidence type="ECO:0000256" key="3">
    <source>
        <dbReference type="ARBA" id="ARBA00022452"/>
    </source>
</evidence>
<proteinExistence type="inferred from homology"/>
<evidence type="ECO:0000259" key="14">
    <source>
        <dbReference type="Pfam" id="PF00593"/>
    </source>
</evidence>
<evidence type="ECO:0000256" key="11">
    <source>
        <dbReference type="RuleBase" id="RU003357"/>
    </source>
</evidence>
<comment type="similarity">
    <text evidence="11">Belongs to the TonB-dependent receptor family.</text>
</comment>
<dbReference type="PANTHER" id="PTHR32552">
    <property type="entry name" value="FERRICHROME IRON RECEPTOR-RELATED"/>
    <property type="match status" value="1"/>
</dbReference>
<feature type="region of interest" description="Disordered" evidence="12">
    <location>
        <begin position="21"/>
        <end position="43"/>
    </location>
</feature>
<reference evidence="16" key="1">
    <citation type="journal article" date="2014" name="Int. J. Syst. Evol. Microbiol.">
        <title>Complete genome sequence of Corynebacterium casei LMG S-19264T (=DSM 44701T), isolated from a smear-ripened cheese.</title>
        <authorList>
            <consortium name="US DOE Joint Genome Institute (JGI-PGF)"/>
            <person name="Walter F."/>
            <person name="Albersmeier A."/>
            <person name="Kalinowski J."/>
            <person name="Ruckert C."/>
        </authorList>
    </citation>
    <scope>NUCLEOTIDE SEQUENCE</scope>
    <source>
        <strain evidence="16">KCTC 32255</strain>
    </source>
</reference>